<protein>
    <recommendedName>
        <fullName evidence="3">Lipoprotein</fullName>
    </recommendedName>
</protein>
<reference evidence="1 2" key="1">
    <citation type="submission" date="2023-07" db="EMBL/GenBank/DDBJ databases">
        <title>Novel Shewanella species isolated from Baltic Sea sediments.</title>
        <authorList>
            <person name="Martin-Rodriguez A.J."/>
        </authorList>
    </citation>
    <scope>NUCLEOTIDE SEQUENCE [LARGE SCALE GENOMIC DNA]</scope>
    <source>
        <strain evidence="1 2">SP2S1-2</strain>
    </source>
</reference>
<gene>
    <name evidence="1" type="ORF">Q4Q50_11845</name>
</gene>
<evidence type="ECO:0000313" key="1">
    <source>
        <dbReference type="EMBL" id="MDT3280980.1"/>
    </source>
</evidence>
<dbReference type="EMBL" id="JAUOES010000011">
    <property type="protein sequence ID" value="MDT3280980.1"/>
    <property type="molecule type" value="Genomic_DNA"/>
</dbReference>
<dbReference type="Proteomes" id="UP001249505">
    <property type="component" value="Unassembled WGS sequence"/>
</dbReference>
<accession>A0ABU3G025</accession>
<keyword evidence="2" id="KW-1185">Reference proteome</keyword>
<dbReference type="PROSITE" id="PS51257">
    <property type="entry name" value="PROKAR_LIPOPROTEIN"/>
    <property type="match status" value="1"/>
</dbReference>
<sequence>MFKPKLLSLLIATSLLTACSGSDDKDDTTQIPEPTPPTEYAHNVTGQVSYIGAIAGANVCVDLNQDLSCSEGEPSTTTDTDGKYQIDWKSETEKPNYYLLANWIDTAPSSARSALAMSSAAANTSATTGGMNIVALPDHAGHINALTNIEFSRYRKMIEADLTPQQVIEFRAKLKSLYATGFKQVEADLFSLSPEITLQPTFIDTLLLHDYLLNLTNERTVEILAAIEVLIAAFEAFENLILGYGFGTDAYLQTNPVAVTNKVENTLVSFGYMEAPVDDKAMNSVDWDNVYSSMHNQAGELHVLSIQTVRNSHFITLDYGVDEQSLTGVISGKVAMLIEKTSQEDTETECWNEPMQKWINSTRNDQGYVSKEPIIEGNLLKTVYAGTDVEIQMNFQKYQNSAADWQDLLVNLPADLKLAPLSWPSQIYRMDIKQTDDVLCRNEAPIKHETDVATASQMYSKLLVQLFWSYAYPDGYIQDTPNKFTLLDSFGQPEAQYEWGISTSPSNEQLLTITQIVEDPIEREMVSSHYYLVSPYLLTEVELNKAFDTSVNKQFYRFTYDSSFSNTLYNHFKSLTTQP</sequence>
<dbReference type="RefSeq" id="WP_311899457.1">
    <property type="nucleotide sequence ID" value="NZ_JAUOES010000011.1"/>
</dbReference>
<comment type="caution">
    <text evidence="1">The sequence shown here is derived from an EMBL/GenBank/DDBJ whole genome shotgun (WGS) entry which is preliminary data.</text>
</comment>
<organism evidence="1 2">
    <name type="scientific">Shewanella scandinavica</name>
    <dbReference type="NCBI Taxonomy" id="3063538"/>
    <lineage>
        <taxon>Bacteria</taxon>
        <taxon>Pseudomonadati</taxon>
        <taxon>Pseudomonadota</taxon>
        <taxon>Gammaproteobacteria</taxon>
        <taxon>Alteromonadales</taxon>
        <taxon>Shewanellaceae</taxon>
        <taxon>Shewanella</taxon>
    </lineage>
</organism>
<proteinExistence type="predicted"/>
<evidence type="ECO:0008006" key="3">
    <source>
        <dbReference type="Google" id="ProtNLM"/>
    </source>
</evidence>
<evidence type="ECO:0000313" key="2">
    <source>
        <dbReference type="Proteomes" id="UP001249505"/>
    </source>
</evidence>
<name>A0ABU3G025_9GAMM</name>